<dbReference type="EMBL" id="AFNH02000763">
    <property type="protein sequence ID" value="EZG56688.1"/>
    <property type="molecule type" value="Genomic_DNA"/>
</dbReference>
<name>A0A023B4Q8_GRENI</name>
<gene>
    <name evidence="1" type="ORF">GNI_102030</name>
</gene>
<proteinExistence type="predicted"/>
<dbReference type="VEuPathDB" id="CryptoDB:GNI_102030"/>
<reference evidence="1" key="1">
    <citation type="submission" date="2013-12" db="EMBL/GenBank/DDBJ databases">
        <authorList>
            <person name="Omoto C.K."/>
            <person name="Sibley D."/>
            <person name="Venepally P."/>
            <person name="Hadjithomas M."/>
            <person name="Karamycheva S."/>
            <person name="Brunk B."/>
            <person name="Roos D."/>
            <person name="Caler E."/>
            <person name="Lorenzi H."/>
        </authorList>
    </citation>
    <scope>NUCLEOTIDE SEQUENCE</scope>
</reference>
<dbReference type="GeneID" id="22913621"/>
<accession>A0A023B4Q8</accession>
<evidence type="ECO:0000313" key="2">
    <source>
        <dbReference type="Proteomes" id="UP000019763"/>
    </source>
</evidence>
<protein>
    <submittedName>
        <fullName evidence="1">Uncharacterized protein</fullName>
    </submittedName>
</protein>
<keyword evidence="2" id="KW-1185">Reference proteome</keyword>
<sequence length="187" mass="20842">MRLVQAVISAVAVARKAVPEMPSCPNWPEFVCRSQAKVCLWCPESSQCMPAAGQCPLDEAPAPKRLDCHKVTGPASCVLNRDMKTACRGFCLRYKTDADNNVSLLWDDGLCLNGFEICPETTRKMVTSITEVPCAVRSTCHECYQNTWGKEVEDEPSCVWTAEKCQDRADETDEEYHIGVCPSVWED</sequence>
<dbReference type="AlphaFoldDB" id="A0A023B4Q8"/>
<dbReference type="RefSeq" id="XP_011131202.1">
    <property type="nucleotide sequence ID" value="XM_011132900.1"/>
</dbReference>
<dbReference type="Proteomes" id="UP000019763">
    <property type="component" value="Unassembled WGS sequence"/>
</dbReference>
<organism evidence="1 2">
    <name type="scientific">Gregarina niphandrodes</name>
    <name type="common">Septate eugregarine</name>
    <dbReference type="NCBI Taxonomy" id="110365"/>
    <lineage>
        <taxon>Eukaryota</taxon>
        <taxon>Sar</taxon>
        <taxon>Alveolata</taxon>
        <taxon>Apicomplexa</taxon>
        <taxon>Conoidasida</taxon>
        <taxon>Gregarinasina</taxon>
        <taxon>Eugregarinorida</taxon>
        <taxon>Gregarinidae</taxon>
        <taxon>Gregarina</taxon>
    </lineage>
</organism>
<comment type="caution">
    <text evidence="1">The sequence shown here is derived from an EMBL/GenBank/DDBJ whole genome shotgun (WGS) entry which is preliminary data.</text>
</comment>
<evidence type="ECO:0000313" key="1">
    <source>
        <dbReference type="EMBL" id="EZG56688.1"/>
    </source>
</evidence>